<dbReference type="EMBL" id="OIVN01002281">
    <property type="protein sequence ID" value="SPD02262.1"/>
    <property type="molecule type" value="Genomic_DNA"/>
</dbReference>
<dbReference type="SUPFAM" id="SSF53098">
    <property type="entry name" value="Ribonuclease H-like"/>
    <property type="match status" value="1"/>
</dbReference>
<reference evidence="4" key="1">
    <citation type="submission" date="2018-02" db="EMBL/GenBank/DDBJ databases">
        <authorList>
            <person name="Cohen D.B."/>
            <person name="Kent A.D."/>
        </authorList>
    </citation>
    <scope>NUCLEOTIDE SEQUENCE</scope>
</reference>
<organism evidence="4">
    <name type="scientific">Fagus sylvatica</name>
    <name type="common">Beechnut</name>
    <dbReference type="NCBI Taxonomy" id="28930"/>
    <lineage>
        <taxon>Eukaryota</taxon>
        <taxon>Viridiplantae</taxon>
        <taxon>Streptophyta</taxon>
        <taxon>Embryophyta</taxon>
        <taxon>Tracheophyta</taxon>
        <taxon>Spermatophyta</taxon>
        <taxon>Magnoliopsida</taxon>
        <taxon>eudicotyledons</taxon>
        <taxon>Gunneridae</taxon>
        <taxon>Pentapetalae</taxon>
        <taxon>rosids</taxon>
        <taxon>fabids</taxon>
        <taxon>Fagales</taxon>
        <taxon>Fagaceae</taxon>
        <taxon>Fagus</taxon>
    </lineage>
</organism>
<dbReference type="InterPro" id="IPR036397">
    <property type="entry name" value="RNaseH_sf"/>
</dbReference>
<dbReference type="InterPro" id="IPR000477">
    <property type="entry name" value="RT_dom"/>
</dbReference>
<dbReference type="Pfam" id="PF13456">
    <property type="entry name" value="RVT_3"/>
    <property type="match status" value="1"/>
</dbReference>
<evidence type="ECO:0008006" key="5">
    <source>
        <dbReference type="Google" id="ProtNLM"/>
    </source>
</evidence>
<feature type="compositionally biased region" description="Polar residues" evidence="1">
    <location>
        <begin position="35"/>
        <end position="45"/>
    </location>
</feature>
<dbReference type="InterPro" id="IPR036691">
    <property type="entry name" value="Endo/exonu/phosph_ase_sf"/>
</dbReference>
<dbReference type="InterPro" id="IPR043502">
    <property type="entry name" value="DNA/RNA_pol_sf"/>
</dbReference>
<dbReference type="CDD" id="cd06222">
    <property type="entry name" value="RNase_H_like"/>
    <property type="match status" value="1"/>
</dbReference>
<evidence type="ECO:0000256" key="1">
    <source>
        <dbReference type="SAM" id="MobiDB-lite"/>
    </source>
</evidence>
<dbReference type="SUPFAM" id="SSF56219">
    <property type="entry name" value="DNase I-like"/>
    <property type="match status" value="1"/>
</dbReference>
<protein>
    <recommendedName>
        <fullName evidence="5">Reverse transcriptase domain-containing protein</fullName>
    </recommendedName>
</protein>
<evidence type="ECO:0000259" key="2">
    <source>
        <dbReference type="Pfam" id="PF00078"/>
    </source>
</evidence>
<dbReference type="InterPro" id="IPR012337">
    <property type="entry name" value="RNaseH-like_sf"/>
</dbReference>
<dbReference type="GO" id="GO:0004523">
    <property type="term" value="F:RNA-DNA hybrid ribonuclease activity"/>
    <property type="evidence" value="ECO:0007669"/>
    <property type="project" value="InterPro"/>
</dbReference>
<dbReference type="InterPro" id="IPR002156">
    <property type="entry name" value="RNaseH_domain"/>
</dbReference>
<dbReference type="Gene3D" id="3.30.420.10">
    <property type="entry name" value="Ribonuclease H-like superfamily/Ribonuclease H"/>
    <property type="match status" value="1"/>
</dbReference>
<evidence type="ECO:0000313" key="4">
    <source>
        <dbReference type="EMBL" id="SPD02262.1"/>
    </source>
</evidence>
<gene>
    <name evidence="4" type="ORF">FSB_LOCUS30144</name>
</gene>
<dbReference type="GO" id="GO:0003676">
    <property type="term" value="F:nucleic acid binding"/>
    <property type="evidence" value="ECO:0007669"/>
    <property type="project" value="InterPro"/>
</dbReference>
<feature type="compositionally biased region" description="Polar residues" evidence="1">
    <location>
        <begin position="19"/>
        <end position="28"/>
    </location>
</feature>
<name>A0A2N9GRK8_FAGSY</name>
<feature type="region of interest" description="Disordered" evidence="1">
    <location>
        <begin position="1"/>
        <end position="45"/>
    </location>
</feature>
<proteinExistence type="predicted"/>
<dbReference type="AlphaFoldDB" id="A0A2N9GRK8"/>
<dbReference type="SUPFAM" id="SSF56672">
    <property type="entry name" value="DNA/RNA polymerases"/>
    <property type="match status" value="1"/>
</dbReference>
<evidence type="ECO:0000259" key="3">
    <source>
        <dbReference type="Pfam" id="PF13456"/>
    </source>
</evidence>
<sequence>MRPTLSSPSIEGLGHYEEPTSSSRNGSRSLPGKKWTSSAPPFGSKSTDSLRYGMIKITSAESAAKARLVQHYVPKNQPCPPCRLLSNSTPNYLKELLFDLGVVHLGFAGAKYTWWNKRWGKSAIKERLDRAISSSNWRTIFPNASMIYLGATNSNHAPLLIDTNPKDEFLPRPFRFEAMWTRDPRKQGNTTFSLKKWNREVFGHCQSRITKILDRIVEVQRDDPMEANSRLEAKLQGELEEWLGRGFVSMKLDLQKVYNRVNWKFLRAVLLNFGFHEMFVNWVMECVSSVSFSMLINGGKSKLFTPSRGLRQGDPLSPYLFILCQDVLARLIDRDHLSGIIKGVSMNVGGSAFTNVMFVDDIMLFSKACTQDVLALNNFLETYCFWSGQLVNRNKSVGICNKLDAATHRFWWNPKKDKGGFLAWKAWEQLCCPRIHGGLGFRTTKKSNEAFIANTYVVCCFKEDQSLLVKAILKIILPASPKEDKVDLGDAVVNWSALWKLKIHDRLKMFIWRIASGILPTKQNLVQRLGFRDYNLVSHQSLNCLSLLASSMGSIIKVWAKEVPLLDPMVVKAMAIVWALELALSEKFAKVIVESDAKMCIEDLSYPTDTGYWKIRNFSVHTVDLISGFVSCNVHWVCRERNQVAHALAKAAFSLALPFCCSLDTFPPSVDKAWFRDDVMFTS</sequence>
<feature type="domain" description="Reverse transcriptase" evidence="2">
    <location>
        <begin position="249"/>
        <end position="400"/>
    </location>
</feature>
<dbReference type="PANTHER" id="PTHR33116">
    <property type="entry name" value="REVERSE TRANSCRIPTASE ZINC-BINDING DOMAIN-CONTAINING PROTEIN-RELATED-RELATED"/>
    <property type="match status" value="1"/>
</dbReference>
<feature type="domain" description="RNase H type-1" evidence="3">
    <location>
        <begin position="564"/>
        <end position="652"/>
    </location>
</feature>
<dbReference type="Pfam" id="PF00078">
    <property type="entry name" value="RVT_1"/>
    <property type="match status" value="1"/>
</dbReference>
<dbReference type="InterPro" id="IPR044730">
    <property type="entry name" value="RNase_H-like_dom_plant"/>
</dbReference>
<dbReference type="PANTHER" id="PTHR33116:SF86">
    <property type="entry name" value="REVERSE TRANSCRIPTASE DOMAIN-CONTAINING PROTEIN"/>
    <property type="match status" value="1"/>
</dbReference>
<accession>A0A2N9GRK8</accession>